<dbReference type="Gene3D" id="1.10.287.210">
    <property type="match status" value="1"/>
</dbReference>
<keyword evidence="1" id="KW-1015">Disulfide bond</keyword>
<organism evidence="3 4">
    <name type="scientific">Orthonyx spaldingii</name>
    <name type="common">Chowchilla</name>
    <dbReference type="NCBI Taxonomy" id="38397"/>
    <lineage>
        <taxon>Eukaryota</taxon>
        <taxon>Metazoa</taxon>
        <taxon>Chordata</taxon>
        <taxon>Craniata</taxon>
        <taxon>Vertebrata</taxon>
        <taxon>Euteleostomi</taxon>
        <taxon>Archelosauria</taxon>
        <taxon>Archosauria</taxon>
        <taxon>Dinosauria</taxon>
        <taxon>Saurischia</taxon>
        <taxon>Theropoda</taxon>
        <taxon>Coelurosauria</taxon>
        <taxon>Aves</taxon>
        <taxon>Neognathae</taxon>
        <taxon>Neoaves</taxon>
        <taxon>Telluraves</taxon>
        <taxon>Australaves</taxon>
        <taxon>Passeriformes</taxon>
        <taxon>Corvoidea</taxon>
        <taxon>Orthonychidae</taxon>
        <taxon>Orthonyx</taxon>
    </lineage>
</organism>
<evidence type="ECO:0000313" key="3">
    <source>
        <dbReference type="EMBL" id="NXB98969.1"/>
    </source>
</evidence>
<evidence type="ECO:0000256" key="1">
    <source>
        <dbReference type="ARBA" id="ARBA00023157"/>
    </source>
</evidence>
<evidence type="ECO:0000256" key="2">
    <source>
        <dbReference type="SAM" id="SignalP"/>
    </source>
</evidence>
<protein>
    <submittedName>
        <fullName evidence="3">ERVV2 protein</fullName>
    </submittedName>
</protein>
<comment type="caution">
    <text evidence="3">The sequence shown here is derived from an EMBL/GenBank/DDBJ whole genome shotgun (WGS) entry which is preliminary data.</text>
</comment>
<dbReference type="PANTHER" id="PTHR10424">
    <property type="entry name" value="VIRAL ENVELOPE PROTEIN"/>
    <property type="match status" value="1"/>
</dbReference>
<sequence>TGFHRFPVVRALLLTLGKAQLEKAIVNILANMERIANSTADALERLQTEAESLKGVVFQNRMVLDMITAHMGGVCTLVNSSCCTYVDQSGQVSTDVY</sequence>
<feature type="non-terminal residue" evidence="3">
    <location>
        <position position="97"/>
    </location>
</feature>
<keyword evidence="4" id="KW-1185">Reference proteome</keyword>
<dbReference type="SUPFAM" id="SSF58069">
    <property type="entry name" value="Virus ectodomain"/>
    <property type="match status" value="1"/>
</dbReference>
<dbReference type="EMBL" id="VZTJ01000544">
    <property type="protein sequence ID" value="NXB98969.1"/>
    <property type="molecule type" value="Genomic_DNA"/>
</dbReference>
<dbReference type="Proteomes" id="UP000526602">
    <property type="component" value="Unassembled WGS sequence"/>
</dbReference>
<feature type="signal peptide" evidence="2">
    <location>
        <begin position="1"/>
        <end position="19"/>
    </location>
</feature>
<feature type="chain" id="PRO_5029611721" evidence="2">
    <location>
        <begin position="20"/>
        <end position="97"/>
    </location>
</feature>
<dbReference type="InterPro" id="IPR018154">
    <property type="entry name" value="TLV/ENV_coat_polyprotein"/>
</dbReference>
<evidence type="ECO:0000313" key="4">
    <source>
        <dbReference type="Proteomes" id="UP000526602"/>
    </source>
</evidence>
<gene>
    <name evidence="3" type="primary">Ervv2_0</name>
    <name evidence="3" type="ORF">ORTSPA_R15319</name>
</gene>
<reference evidence="3 4" key="1">
    <citation type="submission" date="2019-09" db="EMBL/GenBank/DDBJ databases">
        <title>Bird 10,000 Genomes (B10K) Project - Family phase.</title>
        <authorList>
            <person name="Zhang G."/>
        </authorList>
    </citation>
    <scope>NUCLEOTIDE SEQUENCE [LARGE SCALE GENOMIC DNA]</scope>
    <source>
        <strain evidence="3">B10K-DU-029-32</strain>
        <tissue evidence="3">Liver or heart</tissue>
    </source>
</reference>
<accession>A0A7K8G674</accession>
<dbReference type="AlphaFoldDB" id="A0A7K8G674"/>
<proteinExistence type="predicted"/>
<feature type="non-terminal residue" evidence="3">
    <location>
        <position position="1"/>
    </location>
</feature>
<dbReference type="Pfam" id="PF00429">
    <property type="entry name" value="TLV_coat"/>
    <property type="match status" value="1"/>
</dbReference>
<dbReference type="PANTHER" id="PTHR10424:SF73">
    <property type="entry name" value="ENDOGENOUS RETROVIRUS GROUP FC1 ENV POLYPROTEIN-RELATED"/>
    <property type="match status" value="1"/>
</dbReference>
<keyword evidence="2" id="KW-0732">Signal</keyword>
<name>A0A7K8G674_ORTSP</name>